<feature type="region of interest" description="Disordered" evidence="1">
    <location>
        <begin position="1"/>
        <end position="25"/>
    </location>
</feature>
<evidence type="ECO:0000313" key="3">
    <source>
        <dbReference type="Proteomes" id="UP001159363"/>
    </source>
</evidence>
<feature type="compositionally biased region" description="Basic and acidic residues" evidence="1">
    <location>
        <begin position="9"/>
        <end position="23"/>
    </location>
</feature>
<organism evidence="2 3">
    <name type="scientific">Dryococelus australis</name>
    <dbReference type="NCBI Taxonomy" id="614101"/>
    <lineage>
        <taxon>Eukaryota</taxon>
        <taxon>Metazoa</taxon>
        <taxon>Ecdysozoa</taxon>
        <taxon>Arthropoda</taxon>
        <taxon>Hexapoda</taxon>
        <taxon>Insecta</taxon>
        <taxon>Pterygota</taxon>
        <taxon>Neoptera</taxon>
        <taxon>Polyneoptera</taxon>
        <taxon>Phasmatodea</taxon>
        <taxon>Verophasmatodea</taxon>
        <taxon>Anareolatae</taxon>
        <taxon>Phasmatidae</taxon>
        <taxon>Eurycanthinae</taxon>
        <taxon>Dryococelus</taxon>
    </lineage>
</organism>
<keyword evidence="3" id="KW-1185">Reference proteome</keyword>
<protein>
    <recommendedName>
        <fullName evidence="4">Transposase</fullName>
    </recommendedName>
</protein>
<evidence type="ECO:0000256" key="1">
    <source>
        <dbReference type="SAM" id="MobiDB-lite"/>
    </source>
</evidence>
<dbReference type="Gene3D" id="3.30.420.10">
    <property type="entry name" value="Ribonuclease H-like superfamily/Ribonuclease H"/>
    <property type="match status" value="1"/>
</dbReference>
<proteinExistence type="predicted"/>
<dbReference type="Proteomes" id="UP001159363">
    <property type="component" value="Chromosome 4"/>
</dbReference>
<sequence length="709" mass="79421">MDGTTNDPPQKENDSSPERHDNSQLETCSDITSERCFHPHCRETTRITNLHPPPPKSLKSHDQHTRTNSIATYIALHEKKIKIGPALSHYFVQDVTCTQACARNSRASLLKRAFHRRPDDSDLVCNCVVLVRRHGQMTNVDASFPVNNASFASIGTAAVLDYGGASDSASTRMSYTPPIAKWDDNRLSGQEEECSIWETATFVNCFTASVVKVYPSRAIDVRGERRLRQCVKTNRQSTMEQLTVQMNQGETIHVSTAIVQRTLLRIGLRSRRTHVQRRKRQEFARQYGDWTAADWQRVAFSDESRFQLHRMDGCQRIQRETLENRNPAFIAGRTHGGEGDRVMVWGMISAYSLGPVIRVEGTLDRFSYESILDDHAHPYMMIVFPREDGIFQHDNAPFHPSDLNPIDHLWDHLDRRVRRLSTPPRTLQQLWDALQTAWLQIPAETYQHLTVTASSFHCCPCCEGRMERCLNAMAEETWNPRENPPISAIDRHDSHLQKSGSDTAADYTWFASVGGEQPNRSASGAILVLPQCTEIVRRGSTAGTPPSTVSQTCSIELSSGDLGSQAVRGVSTRPLGDNSGAEGLCILLLVDEGLLQGAVGAEMGAHVLPVSFDNCICTRGLISSHVNCPHTRIPPLKNVRDKVSTFEINLRKVSLSLPIHILTGVLNDMRPVKLVTMDENLYLLNCILLTRGIRRFMFLVTHSYPAIGV</sequence>
<dbReference type="PANTHER" id="PTHR23022:SF135">
    <property type="entry name" value="SI:DKEY-77F5.3"/>
    <property type="match status" value="1"/>
</dbReference>
<accession>A0ABQ9HI61</accession>
<reference evidence="2 3" key="1">
    <citation type="submission" date="2023-02" db="EMBL/GenBank/DDBJ databases">
        <title>LHISI_Scaffold_Assembly.</title>
        <authorList>
            <person name="Stuart O.P."/>
            <person name="Cleave R."/>
            <person name="Magrath M.J.L."/>
            <person name="Mikheyev A.S."/>
        </authorList>
    </citation>
    <scope>NUCLEOTIDE SEQUENCE [LARGE SCALE GENOMIC DNA]</scope>
    <source>
        <strain evidence="2">Daus_M_001</strain>
        <tissue evidence="2">Leg muscle</tissue>
    </source>
</reference>
<gene>
    <name evidence="2" type="ORF">PR048_015798</name>
</gene>
<comment type="caution">
    <text evidence="2">The sequence shown here is derived from an EMBL/GenBank/DDBJ whole genome shotgun (WGS) entry which is preliminary data.</text>
</comment>
<evidence type="ECO:0008006" key="4">
    <source>
        <dbReference type="Google" id="ProtNLM"/>
    </source>
</evidence>
<evidence type="ECO:0000313" key="2">
    <source>
        <dbReference type="EMBL" id="KAJ8883942.1"/>
    </source>
</evidence>
<dbReference type="PANTHER" id="PTHR23022">
    <property type="entry name" value="TRANSPOSABLE ELEMENT-RELATED"/>
    <property type="match status" value="1"/>
</dbReference>
<name>A0ABQ9HI61_9NEOP</name>
<dbReference type="InterPro" id="IPR036397">
    <property type="entry name" value="RNaseH_sf"/>
</dbReference>
<dbReference type="EMBL" id="JARBHB010000005">
    <property type="protein sequence ID" value="KAJ8883942.1"/>
    <property type="molecule type" value="Genomic_DNA"/>
</dbReference>
<dbReference type="InterPro" id="IPR052338">
    <property type="entry name" value="Transposase_5"/>
</dbReference>